<dbReference type="Pfam" id="PF02525">
    <property type="entry name" value="Flavodoxin_2"/>
    <property type="match status" value="1"/>
</dbReference>
<dbReference type="RefSeq" id="WP_115828824.1">
    <property type="nucleotide sequence ID" value="NZ_QNUL01000001.1"/>
</dbReference>
<dbReference type="GO" id="GO:0009055">
    <property type="term" value="F:electron transfer activity"/>
    <property type="evidence" value="ECO:0007669"/>
    <property type="project" value="TreeGrafter"/>
</dbReference>
<protein>
    <submittedName>
        <fullName evidence="3">NAD(P)H oxidoreductase</fullName>
    </submittedName>
</protein>
<reference evidence="3 4" key="1">
    <citation type="submission" date="2018-07" db="EMBL/GenBank/DDBJ databases">
        <title>Dyadobacter roseus sp. nov., isolated from rose rhizosphere soil.</title>
        <authorList>
            <person name="Chen L."/>
        </authorList>
    </citation>
    <scope>NUCLEOTIDE SEQUENCE [LARGE SCALE GENOMIC DNA]</scope>
    <source>
        <strain evidence="3 4">RS19</strain>
    </source>
</reference>
<dbReference type="GO" id="GO:0003955">
    <property type="term" value="F:NAD(P)H dehydrogenase (quinone) activity"/>
    <property type="evidence" value="ECO:0007669"/>
    <property type="project" value="TreeGrafter"/>
</dbReference>
<keyword evidence="1" id="KW-0560">Oxidoreductase</keyword>
<evidence type="ECO:0000313" key="4">
    <source>
        <dbReference type="Proteomes" id="UP000256373"/>
    </source>
</evidence>
<dbReference type="InterPro" id="IPR003680">
    <property type="entry name" value="Flavodoxin_fold"/>
</dbReference>
<proteinExistence type="predicted"/>
<organism evidence="3 4">
    <name type="scientific">Dyadobacter luteus</name>
    <dbReference type="NCBI Taxonomy" id="2259619"/>
    <lineage>
        <taxon>Bacteria</taxon>
        <taxon>Pseudomonadati</taxon>
        <taxon>Bacteroidota</taxon>
        <taxon>Cytophagia</taxon>
        <taxon>Cytophagales</taxon>
        <taxon>Spirosomataceae</taxon>
        <taxon>Dyadobacter</taxon>
    </lineage>
</organism>
<dbReference type="InterPro" id="IPR046980">
    <property type="entry name" value="KefG/KefF"/>
</dbReference>
<dbReference type="EMBL" id="QNUL01000001">
    <property type="protein sequence ID" value="REA64216.1"/>
    <property type="molecule type" value="Genomic_DNA"/>
</dbReference>
<gene>
    <name evidence="3" type="ORF">DSL64_01285</name>
</gene>
<dbReference type="PANTHER" id="PTHR47307:SF1">
    <property type="entry name" value="GLUTATHIONE-REGULATED POTASSIUM-EFFLUX SYSTEM ANCILLARY PROTEIN KEFG"/>
    <property type="match status" value="1"/>
</dbReference>
<dbReference type="OrthoDB" id="652200at2"/>
<name>A0A3D8YHB6_9BACT</name>
<accession>A0A3D8YHB6</accession>
<evidence type="ECO:0000256" key="1">
    <source>
        <dbReference type="ARBA" id="ARBA00023002"/>
    </source>
</evidence>
<keyword evidence="4" id="KW-1185">Reference proteome</keyword>
<evidence type="ECO:0000313" key="3">
    <source>
        <dbReference type="EMBL" id="REA64216.1"/>
    </source>
</evidence>
<dbReference type="AlphaFoldDB" id="A0A3D8YHB6"/>
<dbReference type="Proteomes" id="UP000256373">
    <property type="component" value="Unassembled WGS sequence"/>
</dbReference>
<dbReference type="PANTHER" id="PTHR47307">
    <property type="entry name" value="GLUTATHIONE-REGULATED POTASSIUM-EFFLUX SYSTEM ANCILLARY PROTEIN KEFG"/>
    <property type="match status" value="1"/>
</dbReference>
<dbReference type="InterPro" id="IPR029039">
    <property type="entry name" value="Flavoprotein-like_sf"/>
</dbReference>
<evidence type="ECO:0000259" key="2">
    <source>
        <dbReference type="Pfam" id="PF02525"/>
    </source>
</evidence>
<dbReference type="Gene3D" id="3.40.50.360">
    <property type="match status" value="1"/>
</dbReference>
<comment type="caution">
    <text evidence="3">The sequence shown here is derived from an EMBL/GenBank/DDBJ whole genome shotgun (WGS) entry which is preliminary data.</text>
</comment>
<dbReference type="GO" id="GO:0010181">
    <property type="term" value="F:FMN binding"/>
    <property type="evidence" value="ECO:0007669"/>
    <property type="project" value="TreeGrafter"/>
</dbReference>
<sequence length="199" mass="23322">MQNRILVLLVHPLFEKSRMHKSLVNHIPEGVTVHDLYQEYPDFNIDIKREQKLLLNHDIIIWQHPVYWYSCPALLKQWIDIVLEAGWAYGPNGKALEGKVVMQVLSTGGARSTYQPEGYHHFTLKEFLTPFNRTTTLCNMQYLPPFAGQGSHRISDDELLTLSRNYAHLLDYLQHNRLDVAEFQTFEYLNDWLLKDKIA</sequence>
<feature type="domain" description="Flavodoxin-like fold" evidence="2">
    <location>
        <begin position="4"/>
        <end position="158"/>
    </location>
</feature>
<dbReference type="SUPFAM" id="SSF52218">
    <property type="entry name" value="Flavoproteins"/>
    <property type="match status" value="1"/>
</dbReference>